<reference evidence="2 3" key="1">
    <citation type="submission" date="2018-11" db="EMBL/GenBank/DDBJ databases">
        <title>Haplotype-resolved cattle genomes.</title>
        <authorList>
            <person name="Low W.Y."/>
            <person name="Tearle R."/>
            <person name="Bickhart D.M."/>
            <person name="Rosen B.D."/>
            <person name="Koren S."/>
            <person name="Rhie A."/>
            <person name="Hiendleder S."/>
            <person name="Phillippy A.M."/>
            <person name="Smith T.P.L."/>
            <person name="Williams J.L."/>
        </authorList>
    </citation>
    <scope>NUCLEOTIDE SEQUENCE [LARGE SCALE GENOMIC DNA]</scope>
</reference>
<proteinExistence type="predicted"/>
<dbReference type="Ensembl" id="ENSBIXT00000001266.1">
    <property type="protein sequence ID" value="ENSBIXP00000031381.1"/>
    <property type="gene ID" value="ENSBIXG00000001400.1"/>
</dbReference>
<feature type="compositionally biased region" description="Polar residues" evidence="1">
    <location>
        <begin position="300"/>
        <end position="316"/>
    </location>
</feature>
<evidence type="ECO:0000256" key="1">
    <source>
        <dbReference type="SAM" id="MobiDB-lite"/>
    </source>
</evidence>
<evidence type="ECO:0000313" key="2">
    <source>
        <dbReference type="Ensembl" id="ENSBIXP00000031381.1"/>
    </source>
</evidence>
<dbReference type="PANTHER" id="PTHR15578">
    <property type="entry name" value="CHROMOSOME 8 C22ORF31 HOMOLOG"/>
    <property type="match status" value="1"/>
</dbReference>
<dbReference type="InterPro" id="IPR028970">
    <property type="entry name" value="DUF4662"/>
</dbReference>
<feature type="compositionally biased region" description="Pro residues" evidence="1">
    <location>
        <begin position="112"/>
        <end position="124"/>
    </location>
</feature>
<feature type="compositionally biased region" description="Basic and acidic residues" evidence="1">
    <location>
        <begin position="174"/>
        <end position="183"/>
    </location>
</feature>
<reference evidence="2" key="2">
    <citation type="submission" date="2025-08" db="UniProtKB">
        <authorList>
            <consortium name="Ensembl"/>
        </authorList>
    </citation>
    <scope>IDENTIFICATION</scope>
</reference>
<organism evidence="2 3">
    <name type="scientific">Bos indicus x Bos taurus</name>
    <name type="common">Hybrid cattle</name>
    <dbReference type="NCBI Taxonomy" id="30522"/>
    <lineage>
        <taxon>Eukaryota</taxon>
        <taxon>Metazoa</taxon>
        <taxon>Chordata</taxon>
        <taxon>Craniata</taxon>
        <taxon>Vertebrata</taxon>
        <taxon>Euteleostomi</taxon>
        <taxon>Mammalia</taxon>
        <taxon>Eutheria</taxon>
        <taxon>Laurasiatheria</taxon>
        <taxon>Artiodactyla</taxon>
        <taxon>Ruminantia</taxon>
        <taxon>Pecora</taxon>
        <taxon>Bovidae</taxon>
        <taxon>Bovinae</taxon>
        <taxon>Bos</taxon>
    </lineage>
</organism>
<dbReference type="Proteomes" id="UP000314981">
    <property type="component" value="Chromosome 17"/>
</dbReference>
<feature type="compositionally biased region" description="Gly residues" evidence="1">
    <location>
        <begin position="49"/>
        <end position="59"/>
    </location>
</feature>
<keyword evidence="3" id="KW-1185">Reference proteome</keyword>
<protein>
    <submittedName>
        <fullName evidence="2">Uncharacterized protein</fullName>
    </submittedName>
</protein>
<evidence type="ECO:0000313" key="3">
    <source>
        <dbReference type="Proteomes" id="UP000314981"/>
    </source>
</evidence>
<feature type="compositionally biased region" description="Basic and acidic residues" evidence="1">
    <location>
        <begin position="279"/>
        <end position="299"/>
    </location>
</feature>
<dbReference type="AlphaFoldDB" id="A0A4W2EGL2"/>
<dbReference type="Pfam" id="PF15578">
    <property type="entry name" value="DUF4662"/>
    <property type="match status" value="1"/>
</dbReference>
<feature type="region of interest" description="Disordered" evidence="1">
    <location>
        <begin position="1"/>
        <end position="183"/>
    </location>
</feature>
<feature type="compositionally biased region" description="Gly residues" evidence="1">
    <location>
        <begin position="86"/>
        <end position="105"/>
    </location>
</feature>
<feature type="region of interest" description="Disordered" evidence="1">
    <location>
        <begin position="447"/>
        <end position="479"/>
    </location>
</feature>
<dbReference type="STRING" id="30522.A0A4W2EGL2"/>
<feature type="compositionally biased region" description="Basic and acidic residues" evidence="1">
    <location>
        <begin position="337"/>
        <end position="348"/>
    </location>
</feature>
<reference evidence="2" key="3">
    <citation type="submission" date="2025-09" db="UniProtKB">
        <authorList>
            <consortium name="Ensembl"/>
        </authorList>
    </citation>
    <scope>IDENTIFICATION</scope>
</reference>
<feature type="region of interest" description="Disordered" evidence="1">
    <location>
        <begin position="279"/>
        <end position="348"/>
    </location>
</feature>
<name>A0A4W2EGL2_BOBOX</name>
<accession>A0A4W2EGL2</accession>
<sequence length="479" mass="51343">GEGPPSPRGVAEGLEKEPHQAGARELAPRAGSARDRRRRGARSLTGSGAKAGAGRGPGGQRERGGGEQGEAGGGRRHGPSVRGPGARPGGEGAAQGAGGGHGSGTLGLSVAPPRPPGRPAPARPPQRRHHPGSPGTARLSREARGAEPTAPARACHSRARTRPHPPDCTWPRPPAEHSLGRFEGRDLQHPIYVRRDPSIPAYGLRQSILLNTRLQDCYVDSPALTNIWTTRTCAEPNTTAPTPGPTSSWEVVKEPVIASSFSLVKLVLRRQLKEKCCPVPRKFGDAKPSKRLKPRDDATMKTTQQGGTRNSISCKSKQPAGQRPGSLRRRKPAGGVESKESSKEKKATVCQDLESRYAEHVAATQALPRDMGTASWKGRASLPETRKRQQLSEDALVIHGLPTESYRALYHSVVEPMLWNPSGTPKRYSLELGKAIKQKLWGALCRQAAAPEDAQKDPLPGTKQPEDHEEPVEEAVPKK</sequence>
<dbReference type="PANTHER" id="PTHR15578:SF0">
    <property type="entry name" value="CHROMOSOME 22 OPEN READING FRAME 31"/>
    <property type="match status" value="1"/>
</dbReference>